<dbReference type="RefSeq" id="WP_013278109.1">
    <property type="nucleotide sequence ID" value="NC_014378.1"/>
</dbReference>
<dbReference type="Pfam" id="PF01103">
    <property type="entry name" value="Omp85"/>
    <property type="match status" value="1"/>
</dbReference>
<dbReference type="HOGENOM" id="CLU_577002_0_0_9"/>
<dbReference type="OrthoDB" id="2110972at2"/>
<reference evidence="4 5" key="1">
    <citation type="journal article" date="2010" name="Stand. Genomic Sci.">
        <title>Complete genome sequence of Acetohalobium arabaticum type strain (Z-7288).</title>
        <authorList>
            <person name="Sikorski J."/>
            <person name="Lapidus A."/>
            <person name="Chertkov O."/>
            <person name="Lucas S."/>
            <person name="Copeland A."/>
            <person name="Glavina Del Rio T."/>
            <person name="Nolan M."/>
            <person name="Tice H."/>
            <person name="Cheng J.F."/>
            <person name="Han C."/>
            <person name="Brambilla E."/>
            <person name="Pitluck S."/>
            <person name="Liolios K."/>
            <person name="Ivanova N."/>
            <person name="Mavromatis K."/>
            <person name="Mikhailova N."/>
            <person name="Pati A."/>
            <person name="Bruce D."/>
            <person name="Detter C."/>
            <person name="Tapia R."/>
            <person name="Goodwin L."/>
            <person name="Chen A."/>
            <person name="Palaniappan K."/>
            <person name="Land M."/>
            <person name="Hauser L."/>
            <person name="Chang Y.J."/>
            <person name="Jeffries C.D."/>
            <person name="Rohde M."/>
            <person name="Goker M."/>
            <person name="Spring S."/>
            <person name="Woyke T."/>
            <person name="Bristow J."/>
            <person name="Eisen J.A."/>
            <person name="Markowitz V."/>
            <person name="Hugenholtz P."/>
            <person name="Kyrpides N.C."/>
            <person name="Klenk H.P."/>
        </authorList>
    </citation>
    <scope>NUCLEOTIDE SEQUENCE [LARGE SCALE GENOMIC DNA]</scope>
    <source>
        <strain evidence="5">ATCC 49924 / DSM 5501 / Z-7288</strain>
    </source>
</reference>
<comment type="subcellular location">
    <subcellularLocation>
        <location evidence="1">Membrane</location>
    </subcellularLocation>
</comment>
<evidence type="ECO:0000259" key="3">
    <source>
        <dbReference type="Pfam" id="PF01103"/>
    </source>
</evidence>
<dbReference type="AlphaFoldDB" id="D9QQ72"/>
<evidence type="ECO:0000256" key="1">
    <source>
        <dbReference type="ARBA" id="ARBA00004370"/>
    </source>
</evidence>
<dbReference type="KEGG" id="aar:Acear_1141"/>
<protein>
    <submittedName>
        <fullName evidence="4">Surface antigen (D15)</fullName>
    </submittedName>
</protein>
<dbReference type="InterPro" id="IPR000184">
    <property type="entry name" value="Bac_surfAg_D15"/>
</dbReference>
<dbReference type="GO" id="GO:0019867">
    <property type="term" value="C:outer membrane"/>
    <property type="evidence" value="ECO:0007669"/>
    <property type="project" value="InterPro"/>
</dbReference>
<name>D9QQ72_ACEAZ</name>
<feature type="domain" description="Bacterial surface antigen (D15)" evidence="3">
    <location>
        <begin position="228"/>
        <end position="472"/>
    </location>
</feature>
<dbReference type="EMBL" id="CP002105">
    <property type="protein sequence ID" value="ADL12663.1"/>
    <property type="molecule type" value="Genomic_DNA"/>
</dbReference>
<evidence type="ECO:0000313" key="4">
    <source>
        <dbReference type="EMBL" id="ADL12663.1"/>
    </source>
</evidence>
<gene>
    <name evidence="4" type="ordered locus">Acear_1141</name>
</gene>
<keyword evidence="2" id="KW-0472">Membrane</keyword>
<dbReference type="Proteomes" id="UP000001661">
    <property type="component" value="Chromosome"/>
</dbReference>
<organism evidence="4 5">
    <name type="scientific">Acetohalobium arabaticum (strain ATCC 49924 / DSM 5501 / Z-7288)</name>
    <dbReference type="NCBI Taxonomy" id="574087"/>
    <lineage>
        <taxon>Bacteria</taxon>
        <taxon>Bacillati</taxon>
        <taxon>Bacillota</taxon>
        <taxon>Clostridia</taxon>
        <taxon>Halanaerobiales</taxon>
        <taxon>Halobacteroidaceae</taxon>
        <taxon>Acetohalobium</taxon>
    </lineage>
</organism>
<dbReference type="eggNOG" id="COG0729">
    <property type="taxonomic scope" value="Bacteria"/>
</dbReference>
<accession>D9QQ72</accession>
<dbReference type="STRING" id="574087.Acear_1141"/>
<evidence type="ECO:0000313" key="5">
    <source>
        <dbReference type="Proteomes" id="UP000001661"/>
    </source>
</evidence>
<keyword evidence="5" id="KW-1185">Reference proteome</keyword>
<sequence>MKKYIKCFTVLIIVVLLNLIFMGGAYGTEAEAESKSDVKVVKDKSFFGEMVNKVKGYYTIDEETEEKHVPFVYYVNEAGLMVGDFYYNTDLFDNQTKLISASMYSPTKETFTSFTNVKDYPLSDKCSLGGDLKIIKYNEIKNSALGNDSSDEEIPESTLDVIDSFKDLSPTSQQRVEDALIATLDDSDDIDPKESLETDKEEKVYSSLLNEAQTNGDKMDGYQLYHGWNNSITIDLTYKINETNDIVTAYTYEELESQVTDYKSDTISLAWENEEIDRKNNPRQGHKLITKVEKSLDWLGHDSENSWDYTKYTLDARKYLPVFEESTLAFRFRTQSTTGEEVKDQERTFLNMLSGDSNPEVTTYAPFFDMSLLGDLNTMKGYNYYRFYDNNSVLYQTELRFPLDNILPRLQGNIFAEAGRVSSDFDQELFTEDMHYSGGFGVRYFFNQDVVVRTDVGFSDEGTKMRMNIGQTF</sequence>
<proteinExistence type="predicted"/>
<evidence type="ECO:0000256" key="2">
    <source>
        <dbReference type="ARBA" id="ARBA00023136"/>
    </source>
</evidence>
<dbReference type="Gene3D" id="2.40.160.50">
    <property type="entry name" value="membrane protein fhac: a member of the omp85/tpsb transporter family"/>
    <property type="match status" value="1"/>
</dbReference>